<dbReference type="KEGG" id="yti:FNA67_08135"/>
<feature type="transmembrane region" description="Helical" evidence="6">
    <location>
        <begin position="289"/>
        <end position="311"/>
    </location>
</feature>
<dbReference type="OrthoDB" id="9809785at2"/>
<gene>
    <name evidence="7" type="ORF">FNA67_08135</name>
</gene>
<dbReference type="CDD" id="cd06580">
    <property type="entry name" value="TM_PBP1_transp_TpRbsC_like"/>
    <property type="match status" value="1"/>
</dbReference>
<reference evidence="7 8" key="1">
    <citation type="journal article" date="2015" name="Int. J. Syst. Evol. Microbiol.">
        <title>Youhaiella tibetensis gen. nov., sp. nov., isolated from subsurface sediment.</title>
        <authorList>
            <person name="Wang Y.X."/>
            <person name="Huang F.Q."/>
            <person name="Nogi Y."/>
            <person name="Pang S.J."/>
            <person name="Wang P.K."/>
            <person name="Lv J."/>
        </authorList>
    </citation>
    <scope>NUCLEOTIDE SEQUENCE [LARGE SCALE GENOMIC DNA]</scope>
    <source>
        <strain evidence="8">fig4</strain>
    </source>
</reference>
<protein>
    <submittedName>
        <fullName evidence="7">ABC transporter permease</fullName>
    </submittedName>
</protein>
<feature type="transmembrane region" description="Helical" evidence="6">
    <location>
        <begin position="190"/>
        <end position="210"/>
    </location>
</feature>
<dbReference type="Proteomes" id="UP000321062">
    <property type="component" value="Chromosome"/>
</dbReference>
<name>A0A5B9DTF7_9HYPH</name>
<feature type="transmembrane region" description="Helical" evidence="6">
    <location>
        <begin position="230"/>
        <end position="252"/>
    </location>
</feature>
<feature type="transmembrane region" description="Helical" evidence="6">
    <location>
        <begin position="264"/>
        <end position="282"/>
    </location>
</feature>
<feature type="transmembrane region" description="Helical" evidence="6">
    <location>
        <begin position="87"/>
        <end position="104"/>
    </location>
</feature>
<dbReference type="InterPro" id="IPR001851">
    <property type="entry name" value="ABC_transp_permease"/>
</dbReference>
<feature type="transmembrane region" description="Helical" evidence="6">
    <location>
        <begin position="317"/>
        <end position="335"/>
    </location>
</feature>
<evidence type="ECO:0000256" key="3">
    <source>
        <dbReference type="ARBA" id="ARBA00022692"/>
    </source>
</evidence>
<organism evidence="7 8">
    <name type="scientific">Paradevosia tibetensis</name>
    <dbReference type="NCBI Taxonomy" id="1447062"/>
    <lineage>
        <taxon>Bacteria</taxon>
        <taxon>Pseudomonadati</taxon>
        <taxon>Pseudomonadota</taxon>
        <taxon>Alphaproteobacteria</taxon>
        <taxon>Hyphomicrobiales</taxon>
        <taxon>Devosiaceae</taxon>
        <taxon>Paradevosia</taxon>
    </lineage>
</organism>
<keyword evidence="5 6" id="KW-0472">Membrane</keyword>
<feature type="transmembrane region" description="Helical" evidence="6">
    <location>
        <begin position="143"/>
        <end position="162"/>
    </location>
</feature>
<dbReference type="PANTHER" id="PTHR47089">
    <property type="entry name" value="ABC TRANSPORTER, PERMEASE PROTEIN"/>
    <property type="match status" value="1"/>
</dbReference>
<dbReference type="EMBL" id="CP041690">
    <property type="protein sequence ID" value="QEE22741.1"/>
    <property type="molecule type" value="Genomic_DNA"/>
</dbReference>
<dbReference type="Pfam" id="PF02653">
    <property type="entry name" value="BPD_transp_2"/>
    <property type="match status" value="1"/>
</dbReference>
<keyword evidence="8" id="KW-1185">Reference proteome</keyword>
<dbReference type="PANTHER" id="PTHR47089:SF1">
    <property type="entry name" value="GUANOSINE ABC TRANSPORTER PERMEASE PROTEIN NUPP"/>
    <property type="match status" value="1"/>
</dbReference>
<sequence>MRSILASLVQLATTVLVIAAVILVVLVPLSLSQPDPGAVLFAFLLGPFDSVRHIGNIAEAATPIALTGLASTVIFRAGMFNLGTEGGFFLGGLGAAAFAIMVGIQGPLAAPLAILAGACIGSVACIVPGYLRVRHGAPEMVTSLVFNFALLFAGLLFLSYVLRDPTAGALTSPKIPADARLDRLLQGTRLNSGAIIAVVACILGGIWLFATRSGLNTRIVGSSPGFAAHLGLPITRITMATQVVGGLIAGMAGAVEVLGLYTRFTWVSLPGLGWTGIIVAILARENPFLIIPAALFLGYLQVGGDILGRSMDVPSEIVGILTAAIMVAVTAKIIFENPRLLRAIRSIKQQEAK</sequence>
<evidence type="ECO:0000313" key="8">
    <source>
        <dbReference type="Proteomes" id="UP000321062"/>
    </source>
</evidence>
<keyword evidence="3 6" id="KW-0812">Transmembrane</keyword>
<keyword evidence="2" id="KW-1003">Cell membrane</keyword>
<evidence type="ECO:0000256" key="4">
    <source>
        <dbReference type="ARBA" id="ARBA00022989"/>
    </source>
</evidence>
<accession>A0A5B9DTF7</accession>
<dbReference type="RefSeq" id="WP_147658165.1">
    <property type="nucleotide sequence ID" value="NZ_BMFM01000001.1"/>
</dbReference>
<evidence type="ECO:0000256" key="2">
    <source>
        <dbReference type="ARBA" id="ARBA00022475"/>
    </source>
</evidence>
<evidence type="ECO:0000256" key="1">
    <source>
        <dbReference type="ARBA" id="ARBA00004651"/>
    </source>
</evidence>
<evidence type="ECO:0000313" key="7">
    <source>
        <dbReference type="EMBL" id="QEE22741.1"/>
    </source>
</evidence>
<dbReference type="GO" id="GO:0005886">
    <property type="term" value="C:plasma membrane"/>
    <property type="evidence" value="ECO:0007669"/>
    <property type="project" value="UniProtKB-SubCell"/>
</dbReference>
<comment type="subcellular location">
    <subcellularLocation>
        <location evidence="1">Cell membrane</location>
        <topology evidence="1">Multi-pass membrane protein</topology>
    </subcellularLocation>
</comment>
<proteinExistence type="predicted"/>
<feature type="transmembrane region" description="Helical" evidence="6">
    <location>
        <begin position="56"/>
        <end position="75"/>
    </location>
</feature>
<evidence type="ECO:0000256" key="6">
    <source>
        <dbReference type="SAM" id="Phobius"/>
    </source>
</evidence>
<dbReference type="GO" id="GO:0022857">
    <property type="term" value="F:transmembrane transporter activity"/>
    <property type="evidence" value="ECO:0007669"/>
    <property type="project" value="InterPro"/>
</dbReference>
<evidence type="ECO:0000256" key="5">
    <source>
        <dbReference type="ARBA" id="ARBA00023136"/>
    </source>
</evidence>
<dbReference type="AlphaFoldDB" id="A0A5B9DTF7"/>
<keyword evidence="4 6" id="KW-1133">Transmembrane helix</keyword>
<feature type="transmembrane region" description="Helical" evidence="6">
    <location>
        <begin position="110"/>
        <end position="131"/>
    </location>
</feature>